<evidence type="ECO:0000313" key="5">
    <source>
        <dbReference type="EMBL" id="PLW68809.1"/>
    </source>
</evidence>
<dbReference type="GO" id="GO:0017108">
    <property type="term" value="F:5'-flap endonuclease activity"/>
    <property type="evidence" value="ECO:0007669"/>
    <property type="project" value="InterPro"/>
</dbReference>
<proteinExistence type="predicted"/>
<dbReference type="Proteomes" id="UP000235005">
    <property type="component" value="Unassembled WGS sequence"/>
</dbReference>
<dbReference type="SMART" id="SM00279">
    <property type="entry name" value="HhH2"/>
    <property type="match status" value="1"/>
</dbReference>
<comment type="caution">
    <text evidence="5">The sequence shown here is derived from an EMBL/GenBank/DDBJ whole genome shotgun (WGS) entry which is preliminary data.</text>
</comment>
<dbReference type="GO" id="GO:0003677">
    <property type="term" value="F:DNA binding"/>
    <property type="evidence" value="ECO:0007669"/>
    <property type="project" value="UniProtKB-KW"/>
</dbReference>
<dbReference type="InterPro" id="IPR038969">
    <property type="entry name" value="FEN"/>
</dbReference>
<dbReference type="Pfam" id="PF01367">
    <property type="entry name" value="5_3_exonuc"/>
    <property type="match status" value="1"/>
</dbReference>
<accession>A0A2N5X2U8</accession>
<dbReference type="PANTHER" id="PTHR42646:SF2">
    <property type="entry name" value="5'-3' EXONUCLEASE FAMILY PROTEIN"/>
    <property type="match status" value="1"/>
</dbReference>
<evidence type="ECO:0000259" key="4">
    <source>
        <dbReference type="SMART" id="SM00475"/>
    </source>
</evidence>
<dbReference type="FunFam" id="1.10.150.20:FF:000003">
    <property type="entry name" value="DNA polymerase I"/>
    <property type="match status" value="1"/>
</dbReference>
<keyword evidence="5" id="KW-0255">Endonuclease</keyword>
<dbReference type="Gene3D" id="3.40.50.1010">
    <property type="entry name" value="5'-nuclease"/>
    <property type="match status" value="1"/>
</dbReference>
<dbReference type="InterPro" id="IPR029060">
    <property type="entry name" value="PIN-like_dom_sf"/>
</dbReference>
<keyword evidence="3" id="KW-0238">DNA-binding</keyword>
<dbReference type="Pfam" id="PF02739">
    <property type="entry name" value="5_3_exonuc_N"/>
    <property type="match status" value="1"/>
</dbReference>
<feature type="domain" description="5'-3' exonuclease" evidence="4">
    <location>
        <begin position="8"/>
        <end position="275"/>
    </location>
</feature>
<dbReference type="InterPro" id="IPR020045">
    <property type="entry name" value="DNA_polI_H3TH"/>
</dbReference>
<dbReference type="EMBL" id="PKUS01000011">
    <property type="protein sequence ID" value="PLW68809.1"/>
    <property type="molecule type" value="Genomic_DNA"/>
</dbReference>
<dbReference type="GO" id="GO:0033567">
    <property type="term" value="P:DNA replication, Okazaki fragment processing"/>
    <property type="evidence" value="ECO:0007669"/>
    <property type="project" value="InterPro"/>
</dbReference>
<dbReference type="SUPFAM" id="SSF47807">
    <property type="entry name" value="5' to 3' exonuclease, C-terminal subdomain"/>
    <property type="match status" value="1"/>
</dbReference>
<dbReference type="CDD" id="cd09898">
    <property type="entry name" value="H3TH_53EXO"/>
    <property type="match status" value="1"/>
</dbReference>
<dbReference type="CDD" id="cd09859">
    <property type="entry name" value="PIN_53EXO"/>
    <property type="match status" value="1"/>
</dbReference>
<evidence type="ECO:0000313" key="6">
    <source>
        <dbReference type="Proteomes" id="UP000235005"/>
    </source>
</evidence>
<evidence type="ECO:0000256" key="3">
    <source>
        <dbReference type="ARBA" id="ARBA00023125"/>
    </source>
</evidence>
<dbReference type="Gene3D" id="1.10.150.20">
    <property type="entry name" value="5' to 3' exonuclease, C-terminal subdomain"/>
    <property type="match status" value="1"/>
</dbReference>
<organism evidence="5 6">
    <name type="scientific">Pseudohalioglobus lutimaris</name>
    <dbReference type="NCBI Taxonomy" id="1737061"/>
    <lineage>
        <taxon>Bacteria</taxon>
        <taxon>Pseudomonadati</taxon>
        <taxon>Pseudomonadota</taxon>
        <taxon>Gammaproteobacteria</taxon>
        <taxon>Cellvibrionales</taxon>
        <taxon>Halieaceae</taxon>
        <taxon>Pseudohalioglobus</taxon>
    </lineage>
</organism>
<dbReference type="InterPro" id="IPR036279">
    <property type="entry name" value="5-3_exonuclease_C_sf"/>
</dbReference>
<name>A0A2N5X2U8_9GAMM</name>
<evidence type="ECO:0000256" key="1">
    <source>
        <dbReference type="ARBA" id="ARBA00022722"/>
    </source>
</evidence>
<dbReference type="SUPFAM" id="SSF88723">
    <property type="entry name" value="PIN domain-like"/>
    <property type="match status" value="1"/>
</dbReference>
<dbReference type="SMART" id="SM00475">
    <property type="entry name" value="53EXOc"/>
    <property type="match status" value="1"/>
</dbReference>
<evidence type="ECO:0000256" key="2">
    <source>
        <dbReference type="ARBA" id="ARBA00022801"/>
    </source>
</evidence>
<sequence length="310" mass="34508">MPQTWPDMRQRAWLLDASIYIFRAWFSLPDRWHTADGMPLNAVYGYAGFLCDFIAQTRKGDWVTAAFDESLGTGFRHQLYPLYKSSRELPDAALAFQLRTCRRLTELSGVSCYGGPGYEADDYLASLAALAKARDLPVTVLTRDKDLGQLLQDDQDSWWDFAADQRLDIVAFTERFGVRPDQFADYLALVGDRIDDIPGVPGVGPRTAALLLQHFGDIETLWRQLDSVAGIPVRGAAKLADKLSAHREQIHLSRQLATLEAAIPAMAPAQPFAPGPQASEQVIAYLEALNIKGPLLQRWRRLQGEMACAS</sequence>
<reference evidence="5 6" key="1">
    <citation type="submission" date="2018-01" db="EMBL/GenBank/DDBJ databases">
        <title>The draft genome sequence of Halioglobus lutimaris HF004.</title>
        <authorList>
            <person name="Du Z.-J."/>
            <person name="Shi M.-J."/>
        </authorList>
    </citation>
    <scope>NUCLEOTIDE SEQUENCE [LARGE SCALE GENOMIC DNA]</scope>
    <source>
        <strain evidence="5 6">HF004</strain>
    </source>
</reference>
<dbReference type="AlphaFoldDB" id="A0A2N5X2U8"/>
<dbReference type="PANTHER" id="PTHR42646">
    <property type="entry name" value="FLAP ENDONUCLEASE XNI"/>
    <property type="match status" value="1"/>
</dbReference>
<keyword evidence="1" id="KW-0540">Nuclease</keyword>
<dbReference type="InterPro" id="IPR020046">
    <property type="entry name" value="5-3_exonucl_a-hlix_arch_N"/>
</dbReference>
<dbReference type="InterPro" id="IPR008918">
    <property type="entry name" value="HhH2"/>
</dbReference>
<gene>
    <name evidence="5" type="ORF">C0039_11095</name>
</gene>
<keyword evidence="2" id="KW-0378">Hydrolase</keyword>
<dbReference type="GO" id="GO:0008409">
    <property type="term" value="F:5'-3' exonuclease activity"/>
    <property type="evidence" value="ECO:0007669"/>
    <property type="project" value="InterPro"/>
</dbReference>
<dbReference type="InterPro" id="IPR002421">
    <property type="entry name" value="5-3_exonuclease"/>
</dbReference>
<dbReference type="OrthoDB" id="9806424at2"/>
<keyword evidence="6" id="KW-1185">Reference proteome</keyword>
<protein>
    <submittedName>
        <fullName evidence="5">Flap endonuclease</fullName>
    </submittedName>
</protein>